<dbReference type="OrthoDB" id="7195851at2"/>
<evidence type="ECO:0000259" key="2">
    <source>
        <dbReference type="PROSITE" id="PS51208"/>
    </source>
</evidence>
<dbReference type="SMART" id="SM00869">
    <property type="entry name" value="Autotransporter"/>
    <property type="match status" value="1"/>
</dbReference>
<dbReference type="InterPro" id="IPR012332">
    <property type="entry name" value="Autotransporter_pectin_lyase_C"/>
</dbReference>
<evidence type="ECO:0000313" key="3">
    <source>
        <dbReference type="EMBL" id="QDZ08664.1"/>
    </source>
</evidence>
<dbReference type="PROSITE" id="PS51208">
    <property type="entry name" value="AUTOTRANSPORTER"/>
    <property type="match status" value="1"/>
</dbReference>
<reference evidence="3 4" key="1">
    <citation type="submission" date="2019-07" db="EMBL/GenBank/DDBJ databases">
        <title>Full genome sequence of Sphingomonas sp. 4R-6-7(HKS19).</title>
        <authorList>
            <person name="Im W.-T."/>
        </authorList>
    </citation>
    <scope>NUCLEOTIDE SEQUENCE [LARGE SCALE GENOMIC DNA]</scope>
    <source>
        <strain evidence="3 4">HKS19</strain>
    </source>
</reference>
<gene>
    <name evidence="3" type="ORF">FPZ24_15305</name>
</gene>
<dbReference type="InterPro" id="IPR011050">
    <property type="entry name" value="Pectin_lyase_fold/virulence"/>
</dbReference>
<dbReference type="SUPFAM" id="SSF103515">
    <property type="entry name" value="Autotransporter"/>
    <property type="match status" value="1"/>
</dbReference>
<dbReference type="InterPro" id="IPR036709">
    <property type="entry name" value="Autotransporte_beta_dom_sf"/>
</dbReference>
<dbReference type="Gene3D" id="2.160.20.20">
    <property type="match status" value="2"/>
</dbReference>
<keyword evidence="1" id="KW-0732">Signal</keyword>
<accession>A0A5B8LM50</accession>
<name>A0A5B8LM50_9SPHN</name>
<dbReference type="Pfam" id="PF03797">
    <property type="entry name" value="Autotransporter"/>
    <property type="match status" value="1"/>
</dbReference>
<dbReference type="Pfam" id="PF12951">
    <property type="entry name" value="PATR"/>
    <property type="match status" value="8"/>
</dbReference>
<dbReference type="NCBIfam" id="TIGR02601">
    <property type="entry name" value="autotrns_rpt"/>
    <property type="match status" value="6"/>
</dbReference>
<keyword evidence="4" id="KW-1185">Reference proteome</keyword>
<dbReference type="InterPro" id="IPR013425">
    <property type="entry name" value="Autotrns_rpt"/>
</dbReference>
<dbReference type="Proteomes" id="UP000315673">
    <property type="component" value="Chromosome"/>
</dbReference>
<evidence type="ECO:0000313" key="4">
    <source>
        <dbReference type="Proteomes" id="UP000315673"/>
    </source>
</evidence>
<evidence type="ECO:0000256" key="1">
    <source>
        <dbReference type="ARBA" id="ARBA00022729"/>
    </source>
</evidence>
<dbReference type="KEGG" id="spai:FPZ24_15305"/>
<protein>
    <submittedName>
        <fullName evidence="3">Autotransporter domain-containing protein</fullName>
    </submittedName>
</protein>
<proteinExistence type="predicted"/>
<sequence length="1433" mass="138674">MRINFLILRNWTLGLHVAPFFGGFSMISLSTARRLLLTTALAPVPMFLFAGEAKADCLPNANGTNVTCVLNDPDGYKAGVDNPTTNGVTIDIINGATVGTPAATGPLLVVGTASAVNNQGTITVAAGQTAIYAGGGSTVNNAAISLGLTGNTIFGATATGQVNTFNNLKTVAGTGTVNGNVTSGGVTVFNNQGNFTGNLTTTGDTTVANTGVFTGNMVLGAGNDTITNTGTITGNIDMGAGTNFISFNSQASLPTGTLTAATSGTNTIQLTGTGAATLNIAVTNFDVLNKDGTGTWTLGQAITLDDRINVNAGTLATPDAGFLGGNKIVNNATVQFTNAASGTYSGVMSGTGVVNVGGGGAGVTTFSGANTYTGDTTITGGTLRVIGGAAIADTGKVVVTAPGIFDVGAAETVGEIGGNGSITLSGGTLTVGKGTFSGVISGTNGLTKNTTGTLVLSGANTFTGAATVTDGTLELQGGNAIGNTTAVVVNAAAGPPATSGRLLVTNAETIGSLSGNGGSVVLTANLTTGDAGNTSYAGVISGAGALLKQGTGTFTLTGANAYSGGTVVLAGTLEGNTTSLQGAILVNAGGTLLFTQPADGTYAGNLTGAGTVTKAGAGNLTLSGTNSGFSGTTNLNGGTVSIASAANIGTGTLAFNGGTLATTGATTLANAVTLGAGGGTINTGAATTLSGVISGTGALTKTGTANLTLSGANTYSGGTTVSAGTLTGTTTSLQGAIVNNAAVVFDQTGAGTYAGNLSGTGTLTKAGTGTVTLTGTNTYTGATTVSAGTLIAGGTGIGDTSAVTVATGATFQLAANETIGSLAGAGAVNLGAFTLTTGGNGTSTAVTGTLAGTAITKVGAGDFALNGTGTLTGGVAVNAGSVSIGGTYTSPATVASAATLNILAAGKLTGNVTAAAGSFTKVNGTLTGNVANAGTLSGTGTIVGAVTNTGTVAPGNSPGILNITGSYTQTAAGTLAIELTPSAVAGTGYDRVAVSGAPGTAALAGTLALTPSTGLYVAGTTYDIVTATGGVTGAFATVSGGTISPFLSFTPTGIVTIAGTNQVYRLTVTRTAYATGLGSSANANRTAVANGFQALVAGATGDAATLVVAVDNMTAAQAATFFDQASPEAYGGYVTGLQDQGQLFTRQIQLHLVNGRSGEGAKAGVWGGLYGQWGKGKDRGIYIGSDQDIVGGTLGVDFASGPLTFGVAGGYSENTVKFRAGTSNGKEKSWQAGGYVGYNPGNGVGADLQLAYINGDIDATRSIAVAGSTRIAAGSTSGNLFKAVGTVGYDFGKDGSKIRPFVGVDYSTGNLKAFSETGANAANLNVARIDADRTDLLVGVDVALKAGTITPYARAAYRYRTDDKNTAITASFNGVGGSAFTVTSAGAGQSQVDVDAGVSVAIGKGGAFSVGYQGSFRNDRDRHGVSAQLSFGF</sequence>
<organism evidence="3 4">
    <name type="scientific">Sphingomonas panacisoli</name>
    <dbReference type="NCBI Taxonomy" id="1813879"/>
    <lineage>
        <taxon>Bacteria</taxon>
        <taxon>Pseudomonadati</taxon>
        <taxon>Pseudomonadota</taxon>
        <taxon>Alphaproteobacteria</taxon>
        <taxon>Sphingomonadales</taxon>
        <taxon>Sphingomonadaceae</taxon>
        <taxon>Sphingomonas</taxon>
    </lineage>
</organism>
<feature type="domain" description="Autotransporter" evidence="2">
    <location>
        <begin position="1158"/>
        <end position="1433"/>
    </location>
</feature>
<dbReference type="EMBL" id="CP042306">
    <property type="protein sequence ID" value="QDZ08664.1"/>
    <property type="molecule type" value="Genomic_DNA"/>
</dbReference>
<dbReference type="SUPFAM" id="SSF51126">
    <property type="entry name" value="Pectin lyase-like"/>
    <property type="match status" value="3"/>
</dbReference>
<dbReference type="InterPro" id="IPR005546">
    <property type="entry name" value="Autotransporte_beta"/>
</dbReference>
<dbReference type="Gene3D" id="2.40.128.130">
    <property type="entry name" value="Autotransporter beta-domain"/>
    <property type="match status" value="1"/>
</dbReference>